<organism evidence="1 2">
    <name type="scientific">Longimycelium tulufanense</name>
    <dbReference type="NCBI Taxonomy" id="907463"/>
    <lineage>
        <taxon>Bacteria</taxon>
        <taxon>Bacillati</taxon>
        <taxon>Actinomycetota</taxon>
        <taxon>Actinomycetes</taxon>
        <taxon>Pseudonocardiales</taxon>
        <taxon>Pseudonocardiaceae</taxon>
        <taxon>Longimycelium</taxon>
    </lineage>
</organism>
<sequence length="162" mass="15422">MVGAAVLACLGTGTANAAESHARHGEATQAYVLASVAGDSIQPPQVERVEGIADIIRGLAKGESAAVGTVDGETLVVGKDESGRLTVTVGSGGSGGVRALGACTWAVASAVYALGAAALGALAASGGAVVAGVFLSARVLGTLSGASGSFSAIYGIIAAHVC</sequence>
<accession>A0A8J3CHI0</accession>
<name>A0A8J3CHI0_9PSEU</name>
<protein>
    <submittedName>
        <fullName evidence="1">Uncharacterized protein</fullName>
    </submittedName>
</protein>
<gene>
    <name evidence="1" type="ORF">GCM10012275_42510</name>
</gene>
<dbReference type="EMBL" id="BMMK01000022">
    <property type="protein sequence ID" value="GGM67423.1"/>
    <property type="molecule type" value="Genomic_DNA"/>
</dbReference>
<keyword evidence="2" id="KW-1185">Reference proteome</keyword>
<dbReference type="AlphaFoldDB" id="A0A8J3CHI0"/>
<proteinExistence type="predicted"/>
<reference evidence="1" key="1">
    <citation type="journal article" date="2014" name="Int. J. Syst. Evol. Microbiol.">
        <title>Complete genome sequence of Corynebacterium casei LMG S-19264T (=DSM 44701T), isolated from a smear-ripened cheese.</title>
        <authorList>
            <consortium name="US DOE Joint Genome Institute (JGI-PGF)"/>
            <person name="Walter F."/>
            <person name="Albersmeier A."/>
            <person name="Kalinowski J."/>
            <person name="Ruckert C."/>
        </authorList>
    </citation>
    <scope>NUCLEOTIDE SEQUENCE</scope>
    <source>
        <strain evidence="1">CGMCC 4.5737</strain>
    </source>
</reference>
<dbReference type="Proteomes" id="UP000637578">
    <property type="component" value="Unassembled WGS sequence"/>
</dbReference>
<evidence type="ECO:0000313" key="2">
    <source>
        <dbReference type="Proteomes" id="UP000637578"/>
    </source>
</evidence>
<evidence type="ECO:0000313" key="1">
    <source>
        <dbReference type="EMBL" id="GGM67423.1"/>
    </source>
</evidence>
<reference evidence="1" key="2">
    <citation type="submission" date="2020-09" db="EMBL/GenBank/DDBJ databases">
        <authorList>
            <person name="Sun Q."/>
            <person name="Zhou Y."/>
        </authorList>
    </citation>
    <scope>NUCLEOTIDE SEQUENCE</scope>
    <source>
        <strain evidence="1">CGMCC 4.5737</strain>
    </source>
</reference>
<comment type="caution">
    <text evidence="1">The sequence shown here is derived from an EMBL/GenBank/DDBJ whole genome shotgun (WGS) entry which is preliminary data.</text>
</comment>